<feature type="active site" evidence="7">
    <location>
        <position position="372"/>
    </location>
</feature>
<organism evidence="10 11">
    <name type="scientific">Linum tenue</name>
    <dbReference type="NCBI Taxonomy" id="586396"/>
    <lineage>
        <taxon>Eukaryota</taxon>
        <taxon>Viridiplantae</taxon>
        <taxon>Streptophyta</taxon>
        <taxon>Embryophyta</taxon>
        <taxon>Tracheophyta</taxon>
        <taxon>Spermatophyta</taxon>
        <taxon>Magnoliopsida</taxon>
        <taxon>eudicotyledons</taxon>
        <taxon>Gunneridae</taxon>
        <taxon>Pentapetalae</taxon>
        <taxon>rosids</taxon>
        <taxon>fabids</taxon>
        <taxon>Malpighiales</taxon>
        <taxon>Linaceae</taxon>
        <taxon>Linum</taxon>
    </lineage>
</organism>
<feature type="active site" evidence="7">
    <location>
        <position position="166"/>
    </location>
</feature>
<dbReference type="SUPFAM" id="SSF53901">
    <property type="entry name" value="Thiolase-like"/>
    <property type="match status" value="1"/>
</dbReference>
<dbReference type="Gene3D" id="3.40.47.10">
    <property type="match status" value="1"/>
</dbReference>
<dbReference type="InterPro" id="IPR013747">
    <property type="entry name" value="ACP_syn_III_C"/>
</dbReference>
<sequence>MEMFPAAAIISLLLYLLYKFLYRKSDQNCYLLGYQCYKAPDELKANAGTSAKIALRNKNLGLEEYRFLVRTMIRSGIGEETYIPRNFLEGREASPTLQDSLDEMTDATFSNLDALFATSAVSPRQIDILVTTGSLFAPVPSLSSRIVNRYKMKEGIKCFSLTGMGCSSSIIAVDLVRQTFRTRPNSFAVVVAVELTAPNWYTGQDRSMMLSNVLFRAGGSSLLLTNHPSWKDRAIMRLDAVVRNHVSTDEAYECAIHVEDGQGYPGARLTKSLPTVAMRALEGNLRVLLPKVLPLWEILRFVVASYRWRIKKGGGSGGDSKPPPPVMNMRTGIQHFCLHTGGRAVIDGFEKSFGLREYDMEPSRMTLHRFGNTSCSSLWYVLGYMEAKKRLKRGDSVMMVGLGAGFLCNTCVWTVMRDLEDENVWADCVHRYPPPTAGNRTGEILGWIFDDCMSFINFKDYDRAVLFSRFKLQEGERVNGMHGRVTGSSLSPFVNVRQQRGVGTVEGTGTKMGSEVLCSMSLALLEMGVEGSGMRK</sequence>
<evidence type="ECO:0000256" key="2">
    <source>
        <dbReference type="ARBA" id="ARBA00005531"/>
    </source>
</evidence>
<feature type="active site" evidence="7">
    <location>
        <position position="368"/>
    </location>
</feature>
<name>A0AAV0MST7_9ROSI</name>
<dbReference type="GO" id="GO:0016020">
    <property type="term" value="C:membrane"/>
    <property type="evidence" value="ECO:0007669"/>
    <property type="project" value="InterPro"/>
</dbReference>
<dbReference type="InterPro" id="IPR012392">
    <property type="entry name" value="3-ktacl-CoA_syn"/>
</dbReference>
<proteinExistence type="inferred from homology"/>
<comment type="caution">
    <text evidence="10">The sequence shown here is derived from an EMBL/GenBank/DDBJ whole genome shotgun (WGS) entry which is preliminary data.</text>
</comment>
<dbReference type="Pfam" id="PF08541">
    <property type="entry name" value="ACP_syn_III_C"/>
    <property type="match status" value="1"/>
</dbReference>
<dbReference type="GO" id="GO:0006633">
    <property type="term" value="P:fatty acid biosynthetic process"/>
    <property type="evidence" value="ECO:0007669"/>
    <property type="project" value="InterPro"/>
</dbReference>
<evidence type="ECO:0000256" key="6">
    <source>
        <dbReference type="PIRNR" id="PIRNR036417"/>
    </source>
</evidence>
<evidence type="ECO:0000259" key="9">
    <source>
        <dbReference type="Pfam" id="PF08541"/>
    </source>
</evidence>
<evidence type="ECO:0000313" key="11">
    <source>
        <dbReference type="Proteomes" id="UP001154282"/>
    </source>
</evidence>
<feature type="active site" evidence="7">
    <location>
        <position position="245"/>
    </location>
</feature>
<dbReference type="InterPro" id="IPR016039">
    <property type="entry name" value="Thiolase-like"/>
</dbReference>
<dbReference type="PANTHER" id="PTHR31561">
    <property type="entry name" value="3-KETOACYL-COA SYNTHASE"/>
    <property type="match status" value="1"/>
</dbReference>
<evidence type="ECO:0000256" key="1">
    <source>
        <dbReference type="ARBA" id="ARBA00005194"/>
    </source>
</evidence>
<feature type="domain" description="FAE" evidence="8">
    <location>
        <begin position="24"/>
        <end position="304"/>
    </location>
</feature>
<comment type="catalytic activity">
    <reaction evidence="5">
        <text>a very-long-chain acyl-CoA + malonyl-CoA + H(+) = a very-long-chain 3-oxoacyl-CoA + CO2 + CoA</text>
        <dbReference type="Rhea" id="RHEA:32727"/>
        <dbReference type="ChEBI" id="CHEBI:15378"/>
        <dbReference type="ChEBI" id="CHEBI:16526"/>
        <dbReference type="ChEBI" id="CHEBI:57287"/>
        <dbReference type="ChEBI" id="CHEBI:57384"/>
        <dbReference type="ChEBI" id="CHEBI:90725"/>
        <dbReference type="ChEBI" id="CHEBI:90736"/>
        <dbReference type="EC" id="2.3.1.199"/>
    </reaction>
</comment>
<keyword evidence="4 6" id="KW-0012">Acyltransferase</keyword>
<dbReference type="EC" id="2.3.1.-" evidence="6"/>
<dbReference type="InterPro" id="IPR013601">
    <property type="entry name" value="FAE1_typ3_polyketide_synth"/>
</dbReference>
<gene>
    <name evidence="10" type="ORF">LITE_LOCUS30028</name>
</gene>
<dbReference type="GO" id="GO:0009922">
    <property type="term" value="F:fatty acid elongase activity"/>
    <property type="evidence" value="ECO:0007669"/>
    <property type="project" value="UniProtKB-EC"/>
</dbReference>
<dbReference type="Proteomes" id="UP001154282">
    <property type="component" value="Unassembled WGS sequence"/>
</dbReference>
<evidence type="ECO:0000256" key="3">
    <source>
        <dbReference type="ARBA" id="ARBA00022679"/>
    </source>
</evidence>
<evidence type="ECO:0000313" key="10">
    <source>
        <dbReference type="EMBL" id="CAI0449051.1"/>
    </source>
</evidence>
<feature type="domain" description="Beta-ketoacyl-[acyl-carrier-protein] synthase III C-terminal" evidence="9">
    <location>
        <begin position="333"/>
        <end position="414"/>
    </location>
</feature>
<comment type="pathway">
    <text evidence="1 6">Lipid metabolism; fatty acid biosynthesis.</text>
</comment>
<protein>
    <recommendedName>
        <fullName evidence="6">3-ketoacyl-CoA synthase</fullName>
        <ecNumber evidence="6">2.3.1.-</ecNumber>
    </recommendedName>
</protein>
<dbReference type="CDD" id="cd00831">
    <property type="entry name" value="CHS_like"/>
    <property type="match status" value="1"/>
</dbReference>
<dbReference type="PIRSF" id="PIRSF036417">
    <property type="entry name" value="3-ktacl-CoA_syn"/>
    <property type="match status" value="1"/>
</dbReference>
<comment type="similarity">
    <text evidence="2 6">Belongs to the thiolase-like superfamily. Chalcone/stilbene synthases family.</text>
</comment>
<evidence type="ECO:0000256" key="5">
    <source>
        <dbReference type="ARBA" id="ARBA00047375"/>
    </source>
</evidence>
<evidence type="ECO:0000259" key="8">
    <source>
        <dbReference type="Pfam" id="PF08392"/>
    </source>
</evidence>
<dbReference type="EMBL" id="CAMGYJ010000007">
    <property type="protein sequence ID" value="CAI0449051.1"/>
    <property type="molecule type" value="Genomic_DNA"/>
</dbReference>
<feature type="active site" evidence="7">
    <location>
        <position position="339"/>
    </location>
</feature>
<evidence type="ECO:0000256" key="4">
    <source>
        <dbReference type="ARBA" id="ARBA00023315"/>
    </source>
</evidence>
<feature type="active site" evidence="7">
    <location>
        <position position="335"/>
    </location>
</feature>
<reference evidence="10" key="1">
    <citation type="submission" date="2022-08" db="EMBL/GenBank/DDBJ databases">
        <authorList>
            <person name="Gutierrez-Valencia J."/>
        </authorList>
    </citation>
    <scope>NUCLEOTIDE SEQUENCE</scope>
</reference>
<accession>A0AAV0MST7</accession>
<evidence type="ECO:0000256" key="7">
    <source>
        <dbReference type="PIRSR" id="PIRSR036417-1"/>
    </source>
</evidence>
<dbReference type="Pfam" id="PF08392">
    <property type="entry name" value="FAE1_CUT1_RppA"/>
    <property type="match status" value="1"/>
</dbReference>
<dbReference type="AlphaFoldDB" id="A0AAV0MST7"/>
<keyword evidence="3 6" id="KW-0808">Transferase</keyword>
<keyword evidence="11" id="KW-1185">Reference proteome</keyword>